<dbReference type="EMBL" id="JACHFL010000027">
    <property type="protein sequence ID" value="MBB5366068.1"/>
    <property type="molecule type" value="Genomic_DNA"/>
</dbReference>
<keyword evidence="2" id="KW-1185">Reference proteome</keyword>
<accession>A0A7W8K065</accession>
<name>A0A7W8K065_9DEIO</name>
<dbReference type="Proteomes" id="UP000552709">
    <property type="component" value="Unassembled WGS sequence"/>
</dbReference>
<evidence type="ECO:0000313" key="2">
    <source>
        <dbReference type="Proteomes" id="UP000552709"/>
    </source>
</evidence>
<dbReference type="RefSeq" id="WP_184137957.1">
    <property type="nucleotide sequence ID" value="NZ_JACHFL010000027.1"/>
</dbReference>
<organism evidence="1 2">
    <name type="scientific">Deinococcus humi</name>
    <dbReference type="NCBI Taxonomy" id="662880"/>
    <lineage>
        <taxon>Bacteria</taxon>
        <taxon>Thermotogati</taxon>
        <taxon>Deinococcota</taxon>
        <taxon>Deinococci</taxon>
        <taxon>Deinococcales</taxon>
        <taxon>Deinococcaceae</taxon>
        <taxon>Deinococcus</taxon>
    </lineage>
</organism>
<dbReference type="AlphaFoldDB" id="A0A7W8K065"/>
<sequence length="74" mass="8401">MSLVRHGAERLCDALWWMLAKLPMLVKLLKIPSPHQARLEVKVSGTELSANIAKHRSTDVLPHKLDGRRRAESH</sequence>
<evidence type="ECO:0000313" key="1">
    <source>
        <dbReference type="EMBL" id="MBB5366068.1"/>
    </source>
</evidence>
<protein>
    <submittedName>
        <fullName evidence="1">Uncharacterized protein</fullName>
    </submittedName>
</protein>
<comment type="caution">
    <text evidence="1">The sequence shown here is derived from an EMBL/GenBank/DDBJ whole genome shotgun (WGS) entry which is preliminary data.</text>
</comment>
<gene>
    <name evidence="1" type="ORF">HNQ08_005194</name>
</gene>
<reference evidence="1 2" key="1">
    <citation type="submission" date="2020-08" db="EMBL/GenBank/DDBJ databases">
        <title>Genomic Encyclopedia of Type Strains, Phase IV (KMG-IV): sequencing the most valuable type-strain genomes for metagenomic binning, comparative biology and taxonomic classification.</title>
        <authorList>
            <person name="Goeker M."/>
        </authorList>
    </citation>
    <scope>NUCLEOTIDE SEQUENCE [LARGE SCALE GENOMIC DNA]</scope>
    <source>
        <strain evidence="1 2">DSM 27939</strain>
    </source>
</reference>
<proteinExistence type="predicted"/>